<dbReference type="EMBL" id="JNFQ01000002">
    <property type="protein sequence ID" value="KFG74147.1"/>
    <property type="molecule type" value="Genomic_DNA"/>
</dbReference>
<dbReference type="AlphaFoldDB" id="A0A086MZ29"/>
<sequence length="223" mass="23740">MTKRNGEAPPAGQAVSEPVLSAYQRALRDRLLAAPVVPPPAPWRPVFEYAYGVPVGGLLGIGFASHPASGRDLVMVVSHDGHGLFDAVTGEKIARDRDPDPEDSSPDGVPDLTCPGLGPIAGSRVHIAGLFGGGLHTKAEDGWTLEAVTPAWPNDRVLLSVDGGLPHSGPYGEQWWHIFHATYSELRAFGFSPSGETIAVATSSDLSLWTRRPARNNEVVARR</sequence>
<proteinExistence type="predicted"/>
<comment type="caution">
    <text evidence="2">The sequence shown here is derived from an EMBL/GenBank/DDBJ whole genome shotgun (WGS) entry which is preliminary data.</text>
</comment>
<keyword evidence="3" id="KW-1185">Reference proteome</keyword>
<evidence type="ECO:0000313" key="2">
    <source>
        <dbReference type="EMBL" id="KFG74147.1"/>
    </source>
</evidence>
<evidence type="ECO:0000256" key="1">
    <source>
        <dbReference type="SAM" id="MobiDB-lite"/>
    </source>
</evidence>
<dbReference type="RefSeq" id="WP_052412276.1">
    <property type="nucleotide sequence ID" value="NZ_KN039947.1"/>
</dbReference>
<accession>A0A086MZ29</accession>
<evidence type="ECO:0000313" key="3">
    <source>
        <dbReference type="Proteomes" id="UP000029095"/>
    </source>
</evidence>
<dbReference type="Proteomes" id="UP000029095">
    <property type="component" value="Unassembled WGS sequence"/>
</dbReference>
<name>A0A086MZ29_9ACTN</name>
<dbReference type="HOGENOM" id="CLU_096486_0_0_11"/>
<gene>
    <name evidence="2" type="ORF">FM21_25575</name>
</gene>
<feature type="region of interest" description="Disordered" evidence="1">
    <location>
        <begin position="90"/>
        <end position="111"/>
    </location>
</feature>
<protein>
    <submittedName>
        <fullName evidence="2">Uncharacterized protein</fullName>
    </submittedName>
</protein>
<organism evidence="2 3">
    <name type="scientific">Streptomyces mutabilis</name>
    <dbReference type="NCBI Taxonomy" id="67332"/>
    <lineage>
        <taxon>Bacteria</taxon>
        <taxon>Bacillati</taxon>
        <taxon>Actinomycetota</taxon>
        <taxon>Actinomycetes</taxon>
        <taxon>Kitasatosporales</taxon>
        <taxon>Streptomycetaceae</taxon>
        <taxon>Streptomyces</taxon>
    </lineage>
</organism>
<reference evidence="2 3" key="1">
    <citation type="submission" date="2014-05" db="EMBL/GenBank/DDBJ databases">
        <title>Complete genome sequence of the Streptomyces mutabilis TRM45540.</title>
        <authorList>
            <person name="Luo X."/>
            <person name="Zhang L."/>
        </authorList>
    </citation>
    <scope>NUCLEOTIDE SEQUENCE [LARGE SCALE GENOMIC DNA]</scope>
    <source>
        <strain evidence="2 3">TRM45540</strain>
    </source>
</reference>